<dbReference type="InterPro" id="IPR046151">
    <property type="entry name" value="DUF6153"/>
</dbReference>
<evidence type="ECO:0000313" key="3">
    <source>
        <dbReference type="Proteomes" id="UP000318720"/>
    </source>
</evidence>
<name>A0AAE8W6Y0_9ACTN</name>
<dbReference type="Pfam" id="PF19650">
    <property type="entry name" value="DUF6153"/>
    <property type="match status" value="1"/>
</dbReference>
<dbReference type="AlphaFoldDB" id="A0AAE8W6Y0"/>
<comment type="caution">
    <text evidence="2">The sequence shown here is derived from an EMBL/GenBank/DDBJ whole genome shotgun (WGS) entry which is preliminary data.</text>
</comment>
<proteinExistence type="predicted"/>
<accession>A0AAE8W6Y0</accession>
<gene>
    <name evidence="2" type="ORF">Sipo8835_10910</name>
</gene>
<organism evidence="2 3">
    <name type="scientific">Streptomyces ipomoeae</name>
    <dbReference type="NCBI Taxonomy" id="103232"/>
    <lineage>
        <taxon>Bacteria</taxon>
        <taxon>Bacillati</taxon>
        <taxon>Actinomycetota</taxon>
        <taxon>Actinomycetes</taxon>
        <taxon>Kitasatosporales</taxon>
        <taxon>Streptomycetaceae</taxon>
        <taxon>Streptomyces</taxon>
    </lineage>
</organism>
<evidence type="ECO:0000256" key="1">
    <source>
        <dbReference type="SAM" id="MobiDB-lite"/>
    </source>
</evidence>
<evidence type="ECO:0008006" key="4">
    <source>
        <dbReference type="Google" id="ProtNLM"/>
    </source>
</evidence>
<protein>
    <recommendedName>
        <fullName evidence="4">DUF1328 domain-containing protein</fullName>
    </recommendedName>
</protein>
<dbReference type="EMBL" id="SPAZ01000094">
    <property type="protein sequence ID" value="TQE36132.1"/>
    <property type="molecule type" value="Genomic_DNA"/>
</dbReference>
<dbReference type="RefSeq" id="WP_078613799.1">
    <property type="nucleotide sequence ID" value="NZ_SPAZ01000094.1"/>
</dbReference>
<reference evidence="2 3" key="1">
    <citation type="submission" date="2019-03" db="EMBL/GenBank/DDBJ databases">
        <title>Comparative genomic analyses of the sweetpotato soil rot pathogen, Streptomyces ipomoeae.</title>
        <authorList>
            <person name="Ruschel Soares N."/>
            <person name="Badger J.H."/>
            <person name="Huguet-Tapia J.C."/>
            <person name="Clark C.A."/>
            <person name="Pettis G.S."/>
        </authorList>
    </citation>
    <scope>NUCLEOTIDE SEQUENCE [LARGE SCALE GENOMIC DNA]</scope>
    <source>
        <strain evidence="2 3">88-35</strain>
    </source>
</reference>
<sequence>MRWWPTLLVLGVLAGVLGMHGLAPGGAALTGHHSSHHSSSAAHLDMAALSAESVCHSNGDGSGHAQHADPTCASGAVGAGPTLPVLAPDPVGREAGASVGSHQSPAAKPDGGRAPPSLAELQLLRI</sequence>
<dbReference type="Proteomes" id="UP000318720">
    <property type="component" value="Unassembled WGS sequence"/>
</dbReference>
<feature type="region of interest" description="Disordered" evidence="1">
    <location>
        <begin position="54"/>
        <end position="117"/>
    </location>
</feature>
<evidence type="ECO:0000313" key="2">
    <source>
        <dbReference type="EMBL" id="TQE36132.1"/>
    </source>
</evidence>